<keyword evidence="3" id="KW-1185">Reference proteome</keyword>
<evidence type="ECO:0000313" key="2">
    <source>
        <dbReference type="EMBL" id="SMB80343.1"/>
    </source>
</evidence>
<dbReference type="EMBL" id="FWWR01000009">
    <property type="protein sequence ID" value="SMB80343.1"/>
    <property type="molecule type" value="Genomic_DNA"/>
</dbReference>
<gene>
    <name evidence="2" type="ORF">SAMN00017477_0224</name>
</gene>
<dbReference type="RefSeq" id="WP_084229934.1">
    <property type="nucleotide sequence ID" value="NZ_FWWR01000009.1"/>
</dbReference>
<organism evidence="2 3">
    <name type="scientific">Peptoniphilus asaccharolyticus DSM 20463</name>
    <dbReference type="NCBI Taxonomy" id="573058"/>
    <lineage>
        <taxon>Bacteria</taxon>
        <taxon>Bacillati</taxon>
        <taxon>Bacillota</taxon>
        <taxon>Tissierellia</taxon>
        <taxon>Tissierellales</taxon>
        <taxon>Peptoniphilaceae</taxon>
        <taxon>Peptoniphilus</taxon>
    </lineage>
</organism>
<sequence length="158" mass="19021">MNINYLIENARNDETKIELLDALNPLIISSIRRYCPIREEFEDLLQDGRVIVLECIETYKSDRGHFLNYVKNYLKFFYLDTLKYLVKHESKVTFLEPDFDVEDDYGMEDDVLYREMKIELYVAIKKLSDRQREVLVLYYLIIYHNKCNINKLIANQLC</sequence>
<dbReference type="Gene3D" id="1.20.140.160">
    <property type="match status" value="1"/>
</dbReference>
<proteinExistence type="predicted"/>
<reference evidence="3" key="1">
    <citation type="submission" date="2017-04" db="EMBL/GenBank/DDBJ databases">
        <authorList>
            <person name="Varghese N."/>
            <person name="Submissions S."/>
        </authorList>
    </citation>
    <scope>NUCLEOTIDE SEQUENCE [LARGE SCALE GENOMIC DNA]</scope>
    <source>
        <strain evidence="3">DSM 20463</strain>
    </source>
</reference>
<dbReference type="NCBIfam" id="TIGR02937">
    <property type="entry name" value="sigma70-ECF"/>
    <property type="match status" value="1"/>
</dbReference>
<dbReference type="STRING" id="573058.SAMN00017477_0224"/>
<accession>A0A1W1UH27</accession>
<dbReference type="GO" id="GO:0006352">
    <property type="term" value="P:DNA-templated transcription initiation"/>
    <property type="evidence" value="ECO:0007669"/>
    <property type="project" value="InterPro"/>
</dbReference>
<dbReference type="InterPro" id="IPR014284">
    <property type="entry name" value="RNA_pol_sigma-70_dom"/>
</dbReference>
<dbReference type="SUPFAM" id="SSF88659">
    <property type="entry name" value="Sigma3 and sigma4 domains of RNA polymerase sigma factors"/>
    <property type="match status" value="1"/>
</dbReference>
<evidence type="ECO:0000259" key="1">
    <source>
        <dbReference type="Pfam" id="PF04542"/>
    </source>
</evidence>
<dbReference type="OrthoDB" id="1707347at2"/>
<dbReference type="InterPro" id="IPR013324">
    <property type="entry name" value="RNA_pol_sigma_r3/r4-like"/>
</dbReference>
<evidence type="ECO:0000313" key="3">
    <source>
        <dbReference type="Proteomes" id="UP000192368"/>
    </source>
</evidence>
<dbReference type="Proteomes" id="UP000192368">
    <property type="component" value="Unassembled WGS sequence"/>
</dbReference>
<name>A0A1W1UH27_PEPAS</name>
<dbReference type="InterPro" id="IPR007627">
    <property type="entry name" value="RNA_pol_sigma70_r2"/>
</dbReference>
<dbReference type="GO" id="GO:0003700">
    <property type="term" value="F:DNA-binding transcription factor activity"/>
    <property type="evidence" value="ECO:0007669"/>
    <property type="project" value="InterPro"/>
</dbReference>
<dbReference type="Pfam" id="PF04542">
    <property type="entry name" value="Sigma70_r2"/>
    <property type="match status" value="1"/>
</dbReference>
<protein>
    <submittedName>
        <fullName evidence="2">RNA polymerase sporulation-specific sigma factor</fullName>
    </submittedName>
</protein>
<feature type="domain" description="RNA polymerase sigma-70 region 2" evidence="1">
    <location>
        <begin position="21"/>
        <end position="71"/>
    </location>
</feature>
<dbReference type="InterPro" id="IPR013325">
    <property type="entry name" value="RNA_pol_sigma_r2"/>
</dbReference>
<dbReference type="AlphaFoldDB" id="A0A1W1UH27"/>
<dbReference type="SUPFAM" id="SSF88946">
    <property type="entry name" value="Sigma2 domain of RNA polymerase sigma factors"/>
    <property type="match status" value="1"/>
</dbReference>